<dbReference type="EMBL" id="KV745588">
    <property type="protein sequence ID" value="OCK74007.1"/>
    <property type="molecule type" value="Genomic_DNA"/>
</dbReference>
<feature type="transmembrane region" description="Helical" evidence="8">
    <location>
        <begin position="30"/>
        <end position="49"/>
    </location>
</feature>
<dbReference type="Gene3D" id="3.50.50.60">
    <property type="entry name" value="FAD/NAD(P)-binding domain"/>
    <property type="match status" value="1"/>
</dbReference>
<dbReference type="Pfam" id="PF13450">
    <property type="entry name" value="NAD_binding_8"/>
    <property type="match status" value="1"/>
</dbReference>
<keyword evidence="3" id="KW-0285">Flavoprotein</keyword>
<evidence type="ECO:0000256" key="1">
    <source>
        <dbReference type="ARBA" id="ARBA00001974"/>
    </source>
</evidence>
<keyword evidence="4" id="KW-0274">FAD</keyword>
<reference evidence="9 10" key="1">
    <citation type="journal article" date="2016" name="Nat. Commun.">
        <title>Ectomycorrhizal ecology is imprinted in the genome of the dominant symbiotic fungus Cenococcum geophilum.</title>
        <authorList>
            <consortium name="DOE Joint Genome Institute"/>
            <person name="Peter M."/>
            <person name="Kohler A."/>
            <person name="Ohm R.A."/>
            <person name="Kuo A."/>
            <person name="Krutzmann J."/>
            <person name="Morin E."/>
            <person name="Arend M."/>
            <person name="Barry K.W."/>
            <person name="Binder M."/>
            <person name="Choi C."/>
            <person name="Clum A."/>
            <person name="Copeland A."/>
            <person name="Grisel N."/>
            <person name="Haridas S."/>
            <person name="Kipfer T."/>
            <person name="LaButti K."/>
            <person name="Lindquist E."/>
            <person name="Lipzen A."/>
            <person name="Maire R."/>
            <person name="Meier B."/>
            <person name="Mihaltcheva S."/>
            <person name="Molinier V."/>
            <person name="Murat C."/>
            <person name="Poggeler S."/>
            <person name="Quandt C.A."/>
            <person name="Sperisen C."/>
            <person name="Tritt A."/>
            <person name="Tisserant E."/>
            <person name="Crous P.W."/>
            <person name="Henrissat B."/>
            <person name="Nehls U."/>
            <person name="Egli S."/>
            <person name="Spatafora J.W."/>
            <person name="Grigoriev I.V."/>
            <person name="Martin F.M."/>
        </authorList>
    </citation>
    <scope>NUCLEOTIDE SEQUENCE [LARGE SCALE GENOMIC DNA]</scope>
    <source>
        <strain evidence="9 10">CBS 459.81</strain>
    </source>
</reference>
<comment type="similarity">
    <text evidence="2">Belongs to the FAD-binding monooxygenase family.</text>
</comment>
<evidence type="ECO:0000256" key="6">
    <source>
        <dbReference type="ARBA" id="ARBA00023002"/>
    </source>
</evidence>
<keyword evidence="8" id="KW-0812">Transmembrane</keyword>
<dbReference type="InterPro" id="IPR036188">
    <property type="entry name" value="FAD/NAD-bd_sf"/>
</dbReference>
<evidence type="ECO:0000256" key="8">
    <source>
        <dbReference type="SAM" id="Phobius"/>
    </source>
</evidence>
<protein>
    <submittedName>
        <fullName evidence="9">FAD/NAD(P)-binding domain-containing protein</fullName>
    </submittedName>
</protein>
<dbReference type="AlphaFoldDB" id="A0A8E2DYH9"/>
<sequence length="175" mass="19710">MQRVLGGSDGRGEINGVHTVNGTTPDPSTIIELDVLIVGAGFAGCYLLYQLRKRNFNVKVVESGSDLGGVWHWSTYPGARVDSQYPLYAYSLTEVYTNWSWTQQYPSSDKLRAYFAHVEKQLDLKKDVLFNTTVTAAEFNGGTNKWTVYRLNGKTYRTFFFIPALGFAAKRNFPD</sequence>
<evidence type="ECO:0000256" key="5">
    <source>
        <dbReference type="ARBA" id="ARBA00022857"/>
    </source>
</evidence>
<evidence type="ECO:0000256" key="7">
    <source>
        <dbReference type="ARBA" id="ARBA00023033"/>
    </source>
</evidence>
<evidence type="ECO:0000313" key="10">
    <source>
        <dbReference type="Proteomes" id="UP000250266"/>
    </source>
</evidence>
<comment type="cofactor">
    <cofactor evidence="1">
        <name>FAD</name>
        <dbReference type="ChEBI" id="CHEBI:57692"/>
    </cofactor>
</comment>
<gene>
    <name evidence="9" type="ORF">K432DRAFT_410226</name>
</gene>
<proteinExistence type="inferred from homology"/>
<keyword evidence="5" id="KW-0521">NADP</keyword>
<dbReference type="GO" id="GO:0004497">
    <property type="term" value="F:monooxygenase activity"/>
    <property type="evidence" value="ECO:0007669"/>
    <property type="project" value="UniProtKB-KW"/>
</dbReference>
<dbReference type="PANTHER" id="PTHR43098">
    <property type="entry name" value="L-ORNITHINE N(5)-MONOOXYGENASE-RELATED"/>
    <property type="match status" value="1"/>
</dbReference>
<keyword evidence="8" id="KW-0472">Membrane</keyword>
<keyword evidence="10" id="KW-1185">Reference proteome</keyword>
<keyword evidence="7" id="KW-0503">Monooxygenase</keyword>
<accession>A0A8E2DYH9</accession>
<keyword evidence="8" id="KW-1133">Transmembrane helix</keyword>
<keyword evidence="6" id="KW-0560">Oxidoreductase</keyword>
<dbReference type="Proteomes" id="UP000250266">
    <property type="component" value="Unassembled WGS sequence"/>
</dbReference>
<dbReference type="PANTHER" id="PTHR43098:SF3">
    <property type="entry name" value="L-ORNITHINE N(5)-MONOOXYGENASE-RELATED"/>
    <property type="match status" value="1"/>
</dbReference>
<evidence type="ECO:0000313" key="9">
    <source>
        <dbReference type="EMBL" id="OCK74007.1"/>
    </source>
</evidence>
<name>A0A8E2DYH9_9PEZI</name>
<evidence type="ECO:0000256" key="4">
    <source>
        <dbReference type="ARBA" id="ARBA00022827"/>
    </source>
</evidence>
<evidence type="ECO:0000256" key="3">
    <source>
        <dbReference type="ARBA" id="ARBA00022630"/>
    </source>
</evidence>
<dbReference type="OrthoDB" id="66881at2759"/>
<evidence type="ECO:0000256" key="2">
    <source>
        <dbReference type="ARBA" id="ARBA00010139"/>
    </source>
</evidence>
<dbReference type="SUPFAM" id="SSF51905">
    <property type="entry name" value="FAD/NAD(P)-binding domain"/>
    <property type="match status" value="1"/>
</dbReference>
<organism evidence="9 10">
    <name type="scientific">Lepidopterella palustris CBS 459.81</name>
    <dbReference type="NCBI Taxonomy" id="1314670"/>
    <lineage>
        <taxon>Eukaryota</taxon>
        <taxon>Fungi</taxon>
        <taxon>Dikarya</taxon>
        <taxon>Ascomycota</taxon>
        <taxon>Pezizomycotina</taxon>
        <taxon>Dothideomycetes</taxon>
        <taxon>Pleosporomycetidae</taxon>
        <taxon>Mytilinidiales</taxon>
        <taxon>Argynnaceae</taxon>
        <taxon>Lepidopterella</taxon>
    </lineage>
</organism>
<dbReference type="InterPro" id="IPR050775">
    <property type="entry name" value="FAD-binding_Monooxygenases"/>
</dbReference>